<evidence type="ECO:0000256" key="5">
    <source>
        <dbReference type="ARBA" id="ARBA00022918"/>
    </source>
</evidence>
<keyword evidence="7" id="KW-1185">Reference proteome</keyword>
<dbReference type="AlphaFoldDB" id="A0A9W4VUD4"/>
<evidence type="ECO:0000256" key="3">
    <source>
        <dbReference type="ARBA" id="ARBA00022723"/>
    </source>
</evidence>
<comment type="caution">
    <text evidence="6">The sequence shown here is derived from an EMBL/GenBank/DDBJ whole genome shotgun (WGS) entry which is preliminary data.</text>
</comment>
<dbReference type="RefSeq" id="WP_261626875.1">
    <property type="nucleotide sequence ID" value="NZ_CAMAPC010000017.1"/>
</dbReference>
<dbReference type="CDD" id="cd03487">
    <property type="entry name" value="RT_Bac_retron_II"/>
    <property type="match status" value="1"/>
</dbReference>
<evidence type="ECO:0000313" key="6">
    <source>
        <dbReference type="EMBL" id="CAH9064220.1"/>
    </source>
</evidence>
<keyword evidence="5" id="KW-0695">RNA-directed DNA polymerase</keyword>
<dbReference type="GO" id="GO:0003964">
    <property type="term" value="F:RNA-directed DNA polymerase activity"/>
    <property type="evidence" value="ECO:0007669"/>
    <property type="project" value="UniProtKB-KW"/>
</dbReference>
<evidence type="ECO:0000256" key="2">
    <source>
        <dbReference type="ARBA" id="ARBA00022695"/>
    </source>
</evidence>
<dbReference type="GO" id="GO:0003723">
    <property type="term" value="F:RNA binding"/>
    <property type="evidence" value="ECO:0007669"/>
    <property type="project" value="InterPro"/>
</dbReference>
<evidence type="ECO:0000256" key="4">
    <source>
        <dbReference type="ARBA" id="ARBA00022842"/>
    </source>
</evidence>
<gene>
    <name evidence="6" type="ORF">PSECIP111854_03395</name>
</gene>
<keyword evidence="4" id="KW-0460">Magnesium</keyword>
<dbReference type="GO" id="GO:0046872">
    <property type="term" value="F:metal ion binding"/>
    <property type="evidence" value="ECO:0007669"/>
    <property type="project" value="UniProtKB-KW"/>
</dbReference>
<keyword evidence="2" id="KW-0548">Nucleotidyltransferase</keyword>
<keyword evidence="3" id="KW-0479">Metal-binding</keyword>
<reference evidence="6" key="1">
    <citation type="submission" date="2022-07" db="EMBL/GenBank/DDBJ databases">
        <authorList>
            <person name="Criscuolo A."/>
        </authorList>
    </citation>
    <scope>NUCLEOTIDE SEQUENCE</scope>
    <source>
        <strain evidence="6">CIP111854</strain>
    </source>
</reference>
<evidence type="ECO:0008006" key="8">
    <source>
        <dbReference type="Google" id="ProtNLM"/>
    </source>
</evidence>
<sequence>MDLKVLLNLSEDENNFRIFTIQKNGKDREVQVPKSILEQVHKRLFKLLQRIETPEYLHSGIKKKSHITNAKAHVKGSALVKLDIKKYYPSTKREAVYQFFRTCLFCSPDVSKILTNLACVNGHIPTGSPLSQILAFFSSLPMFEKIGELSATNQITFTVYVDDLTFSGKVVPGAFIWEVKKLIHGYGYQYHKEFSSPPEKTKLVTGVAINDIGLQVQNKHHEAIHGLYVKYIEGTLKPENKAKLLGMLSSASQVSGRYESIFRHLLRLEK</sequence>
<dbReference type="InterPro" id="IPR000123">
    <property type="entry name" value="Reverse_transcriptase_msDNA"/>
</dbReference>
<dbReference type="EMBL" id="CAMAPC010000017">
    <property type="protein sequence ID" value="CAH9064220.1"/>
    <property type="molecule type" value="Genomic_DNA"/>
</dbReference>
<evidence type="ECO:0000256" key="1">
    <source>
        <dbReference type="ARBA" id="ARBA00022679"/>
    </source>
</evidence>
<protein>
    <recommendedName>
        <fullName evidence="8">RNA-directed DNA polymerase</fullName>
    </recommendedName>
</protein>
<name>A0A9W4VUD4_9GAMM</name>
<evidence type="ECO:0000313" key="7">
    <source>
        <dbReference type="Proteomes" id="UP001152467"/>
    </source>
</evidence>
<keyword evidence="1" id="KW-0808">Transferase</keyword>
<dbReference type="PRINTS" id="PR00866">
    <property type="entry name" value="RNADNAPOLMS"/>
</dbReference>
<organism evidence="6 7">
    <name type="scientific">Pseudoalteromonas holothuriae</name>
    <dbReference type="NCBI Taxonomy" id="2963714"/>
    <lineage>
        <taxon>Bacteria</taxon>
        <taxon>Pseudomonadati</taxon>
        <taxon>Pseudomonadota</taxon>
        <taxon>Gammaproteobacteria</taxon>
        <taxon>Alteromonadales</taxon>
        <taxon>Pseudoalteromonadaceae</taxon>
        <taxon>Pseudoalteromonas</taxon>
    </lineage>
</organism>
<proteinExistence type="predicted"/>
<dbReference type="Proteomes" id="UP001152467">
    <property type="component" value="Unassembled WGS sequence"/>
</dbReference>
<accession>A0A9W4VUD4</accession>